<evidence type="ECO:0000313" key="1">
    <source>
        <dbReference type="EMBL" id="KAJ9650875.1"/>
    </source>
</evidence>
<proteinExistence type="predicted"/>
<gene>
    <name evidence="1" type="ORF">H2198_009829</name>
</gene>
<dbReference type="Proteomes" id="UP001172386">
    <property type="component" value="Unassembled WGS sequence"/>
</dbReference>
<evidence type="ECO:0000313" key="2">
    <source>
        <dbReference type="Proteomes" id="UP001172386"/>
    </source>
</evidence>
<reference evidence="1" key="1">
    <citation type="submission" date="2022-10" db="EMBL/GenBank/DDBJ databases">
        <title>Culturing micro-colonial fungi from biological soil crusts in the Mojave desert and describing Neophaeococcomyces mojavensis, and introducing the new genera and species Taxawa tesnikishii.</title>
        <authorList>
            <person name="Kurbessoian T."/>
            <person name="Stajich J.E."/>
        </authorList>
    </citation>
    <scope>NUCLEOTIDE SEQUENCE</scope>
    <source>
        <strain evidence="1">JES_112</strain>
    </source>
</reference>
<sequence length="229" mass="24962">MVELTIAVASAFIAAGVAILQFVLPNALALVLTGTLSETESAVTWSVVSRFLFSSDWPMLLRSEAVTSTGVSKKISLVTWMKPIGLLMIAVAAIITPLGLYDEIAPVPYTQDVQFAYVADSSVIGSNTPARSSRGFNFSRTCSGHLCPGDLDQGNITRNLIYNHITNETRAYNLYIVPESISPSLINLYQSGLESASPSLSSYFDIQYRQWTTWSEDIVEHNGSLLEVD</sequence>
<keyword evidence="2" id="KW-1185">Reference proteome</keyword>
<organism evidence="1 2">
    <name type="scientific">Neophaeococcomyces mojaviensis</name>
    <dbReference type="NCBI Taxonomy" id="3383035"/>
    <lineage>
        <taxon>Eukaryota</taxon>
        <taxon>Fungi</taxon>
        <taxon>Dikarya</taxon>
        <taxon>Ascomycota</taxon>
        <taxon>Pezizomycotina</taxon>
        <taxon>Eurotiomycetes</taxon>
        <taxon>Chaetothyriomycetidae</taxon>
        <taxon>Chaetothyriales</taxon>
        <taxon>Chaetothyriales incertae sedis</taxon>
        <taxon>Neophaeococcomyces</taxon>
    </lineage>
</organism>
<name>A0ACC2ZT94_9EURO</name>
<protein>
    <submittedName>
        <fullName evidence="1">Uncharacterized protein</fullName>
    </submittedName>
</protein>
<comment type="caution">
    <text evidence="1">The sequence shown here is derived from an EMBL/GenBank/DDBJ whole genome shotgun (WGS) entry which is preliminary data.</text>
</comment>
<dbReference type="EMBL" id="JAPDRQ010000300">
    <property type="protein sequence ID" value="KAJ9650875.1"/>
    <property type="molecule type" value="Genomic_DNA"/>
</dbReference>
<accession>A0ACC2ZT94</accession>